<dbReference type="EMBL" id="JALXKZ020000022">
    <property type="protein sequence ID" value="MCV7629455.1"/>
    <property type="molecule type" value="Genomic_DNA"/>
</dbReference>
<protein>
    <submittedName>
        <fullName evidence="2">Uncharacterized protein</fullName>
    </submittedName>
</protein>
<comment type="caution">
    <text evidence="2">The sequence shown here is derived from an EMBL/GenBank/DDBJ whole genome shotgun (WGS) entry which is preliminary data.</text>
</comment>
<gene>
    <name evidence="2" type="ORF">M3A82_008905</name>
</gene>
<evidence type="ECO:0000256" key="1">
    <source>
        <dbReference type="ARBA" id="ARBA00023125"/>
    </source>
</evidence>
<evidence type="ECO:0000313" key="3">
    <source>
        <dbReference type="Proteomes" id="UP001205867"/>
    </source>
</evidence>
<dbReference type="GO" id="GO:0003677">
    <property type="term" value="F:DNA binding"/>
    <property type="evidence" value="ECO:0007669"/>
    <property type="project" value="UniProtKB-KW"/>
</dbReference>
<accession>A0AAP3EUU9</accession>
<reference evidence="2" key="1">
    <citation type="submission" date="2023-06" db="EMBL/GenBank/DDBJ databases">
        <title>lsaBGC provides a comprehensive framework for evolutionary analysis of biosynthetic gene clusters within focal taxa.</title>
        <authorList>
            <person name="Salamzade R."/>
            <person name="Sandstrom S."/>
            <person name="Kalan L.R."/>
        </authorList>
    </citation>
    <scope>NUCLEOTIDE SEQUENCE</scope>
    <source>
        <strain evidence="2">P3-SID899</strain>
    </source>
</reference>
<dbReference type="InterPro" id="IPR037923">
    <property type="entry name" value="HTH-like"/>
</dbReference>
<proteinExistence type="predicted"/>
<evidence type="ECO:0000313" key="2">
    <source>
        <dbReference type="EMBL" id="MCV7629455.1"/>
    </source>
</evidence>
<sequence length="86" mass="9448">MLKGAALFQPFAVDTRQSRKQVGLLVFDCVAFLVVRDGSVVLTVGERQYPIAFGHAVLIAPRTVFTYEAPWVSFRGQDATGAESWS</sequence>
<name>A0AAP3EUU9_MICLU</name>
<dbReference type="AlphaFoldDB" id="A0AAP3EUU9"/>
<dbReference type="SUPFAM" id="SSF51215">
    <property type="entry name" value="Regulatory protein AraC"/>
    <property type="match status" value="1"/>
</dbReference>
<organism evidence="2 3">
    <name type="scientific">Micrococcus luteus</name>
    <name type="common">Micrococcus lysodeikticus</name>
    <dbReference type="NCBI Taxonomy" id="1270"/>
    <lineage>
        <taxon>Bacteria</taxon>
        <taxon>Bacillati</taxon>
        <taxon>Actinomycetota</taxon>
        <taxon>Actinomycetes</taxon>
        <taxon>Micrococcales</taxon>
        <taxon>Micrococcaceae</taxon>
        <taxon>Micrococcus</taxon>
    </lineage>
</organism>
<dbReference type="Proteomes" id="UP001205867">
    <property type="component" value="Unassembled WGS sequence"/>
</dbReference>
<keyword evidence="1" id="KW-0238">DNA-binding</keyword>